<comment type="caution">
    <text evidence="3">The sequence shown here is derived from an EMBL/GenBank/DDBJ whole genome shotgun (WGS) entry which is preliminary data.</text>
</comment>
<name>A0ABS0J5N3_9BACT</name>
<evidence type="ECO:0000313" key="4">
    <source>
        <dbReference type="Proteomes" id="UP001194469"/>
    </source>
</evidence>
<dbReference type="RefSeq" id="WP_196609772.1">
    <property type="nucleotide sequence ID" value="NZ_VRYY01000343.1"/>
</dbReference>
<dbReference type="PANTHER" id="PTHR36698">
    <property type="entry name" value="BLL5892 PROTEIN"/>
    <property type="match status" value="1"/>
</dbReference>
<reference evidence="3 4" key="1">
    <citation type="submission" date="2019-08" db="EMBL/GenBank/DDBJ databases">
        <authorList>
            <person name="Luo N."/>
        </authorList>
    </citation>
    <scope>NUCLEOTIDE SEQUENCE [LARGE SCALE GENOMIC DNA]</scope>
    <source>
        <strain evidence="3 4">NCIMB 9442</strain>
    </source>
</reference>
<keyword evidence="1" id="KW-1133">Transmembrane helix</keyword>
<dbReference type="Pfam" id="PF02470">
    <property type="entry name" value="MlaD"/>
    <property type="match status" value="1"/>
</dbReference>
<keyword evidence="1" id="KW-0472">Membrane</keyword>
<dbReference type="EMBL" id="VRYY01000343">
    <property type="protein sequence ID" value="MBG3877679.1"/>
    <property type="molecule type" value="Genomic_DNA"/>
</dbReference>
<accession>A0ABS0J5N3</accession>
<dbReference type="InterPro" id="IPR003399">
    <property type="entry name" value="Mce/MlaD"/>
</dbReference>
<evidence type="ECO:0000256" key="1">
    <source>
        <dbReference type="SAM" id="Phobius"/>
    </source>
</evidence>
<feature type="domain" description="Mce/MlaD" evidence="2">
    <location>
        <begin position="42"/>
        <end position="116"/>
    </location>
</feature>
<keyword evidence="1" id="KW-0812">Transmembrane</keyword>
<proteinExistence type="predicted"/>
<evidence type="ECO:0000259" key="2">
    <source>
        <dbReference type="Pfam" id="PF02470"/>
    </source>
</evidence>
<feature type="transmembrane region" description="Helical" evidence="1">
    <location>
        <begin position="7"/>
        <end position="27"/>
    </location>
</feature>
<sequence>MEIRASYVLVGVFTLMAVVGALAFILWTAGRGSGVDLVQYDINFTGHVSGLSVANDVLFNGVKVGSVKAITISPTDPGRVKVRIEIAANTPVRDDSMASLEARGITGVTVVQISGGTATSPLLKPQPGEDVAVIPAQLSRLEALFAGLPAVVSDSRELIQRIAGMADDENRRALAQTLQSLDVLSARLAARADAMDRIIGNLDVTTRRLANASAGLEGATIDMRDYLRTDLRESTRAVGDMARRMDGMVARAEPGVTKFSGEGLEDMRRLLAEARQLVGTLDRLAHKVESDPRRFLFGNPVPEYDAR</sequence>
<evidence type="ECO:0000313" key="3">
    <source>
        <dbReference type="EMBL" id="MBG3877679.1"/>
    </source>
</evidence>
<dbReference type="PANTHER" id="PTHR36698:SF2">
    <property type="entry name" value="MCE_MLAD DOMAIN-CONTAINING PROTEIN"/>
    <property type="match status" value="1"/>
</dbReference>
<dbReference type="Proteomes" id="UP001194469">
    <property type="component" value="Unassembled WGS sequence"/>
</dbReference>
<gene>
    <name evidence="3" type="ORF">FVW20_11810</name>
</gene>
<keyword evidence="4" id="KW-1185">Reference proteome</keyword>
<organism evidence="3 4">
    <name type="scientific">Nitratidesulfovibrio oxamicus</name>
    <dbReference type="NCBI Taxonomy" id="32016"/>
    <lineage>
        <taxon>Bacteria</taxon>
        <taxon>Pseudomonadati</taxon>
        <taxon>Thermodesulfobacteriota</taxon>
        <taxon>Desulfovibrionia</taxon>
        <taxon>Desulfovibrionales</taxon>
        <taxon>Desulfovibrionaceae</taxon>
        <taxon>Nitratidesulfovibrio</taxon>
    </lineage>
</organism>
<protein>
    <submittedName>
        <fullName evidence="3">MCE family protein</fullName>
    </submittedName>
</protein>